<feature type="compositionally biased region" description="Basic and acidic residues" evidence="1">
    <location>
        <begin position="788"/>
        <end position="799"/>
    </location>
</feature>
<name>A0AAJ0B1M9_9PEZI</name>
<dbReference type="InterPro" id="IPR003347">
    <property type="entry name" value="JmjC_dom"/>
</dbReference>
<feature type="compositionally biased region" description="Low complexity" evidence="1">
    <location>
        <begin position="180"/>
        <end position="190"/>
    </location>
</feature>
<feature type="non-terminal residue" evidence="3">
    <location>
        <position position="1"/>
    </location>
</feature>
<dbReference type="GO" id="GO:0000785">
    <property type="term" value="C:chromatin"/>
    <property type="evidence" value="ECO:0007669"/>
    <property type="project" value="TreeGrafter"/>
</dbReference>
<feature type="compositionally biased region" description="Polar residues" evidence="1">
    <location>
        <begin position="262"/>
        <end position="298"/>
    </location>
</feature>
<feature type="compositionally biased region" description="Polar residues" evidence="1">
    <location>
        <begin position="349"/>
        <end position="358"/>
    </location>
</feature>
<dbReference type="Pfam" id="PF02373">
    <property type="entry name" value="JmjC"/>
    <property type="match status" value="1"/>
</dbReference>
<dbReference type="Proteomes" id="UP001239445">
    <property type="component" value="Unassembled WGS sequence"/>
</dbReference>
<dbReference type="GO" id="GO:0010468">
    <property type="term" value="P:regulation of gene expression"/>
    <property type="evidence" value="ECO:0007669"/>
    <property type="project" value="TreeGrafter"/>
</dbReference>
<dbReference type="PANTHER" id="PTHR10694:SF7">
    <property type="entry name" value="[HISTONE H3]-TRIMETHYL-L-LYSINE(9) DEMETHYLASE"/>
    <property type="match status" value="1"/>
</dbReference>
<feature type="region of interest" description="Disordered" evidence="1">
    <location>
        <begin position="150"/>
        <end position="190"/>
    </location>
</feature>
<comment type="caution">
    <text evidence="3">The sequence shown here is derived from an EMBL/GenBank/DDBJ whole genome shotgun (WGS) entry which is preliminary data.</text>
</comment>
<sequence length="1242" mass="135998">LDPDQKFVESLAVVLGGRRGKGGVHGPQPEEVGLFCARTTTAPPFSVCCGLWEVPTGSGRNRRFPQPRNQDYPSACTTEFRCCKSEPSNTMSQSSLLEVLRMELFPLDGLFLDEADRDRTNGLDEVERSKILADRENQVREEYDTIQRRIQAKRQKQRSLTSSSSAHQPPATVTIASHMPTPTSSTASPTQQSFSTWLLQFIQKGFQSGGMSPELVLMLPRAQGPSSQSDREKIIGDIGLLDKLVTGLKQALVPGATDKAQSESTKQSNSQVTTSQLANVPGSNKQQTPVLTTAPQDNGPTATDPDGTRGGGGQDTTSSNDDAAASVTVTSATSSSNGAGHAPSKPSDRSNTGTTALKHSSDKPPSPADAADQDTTSMGSGTKSTPTQSVATGTGPNTSSGNGKGAKTVPTFPPSDAGTSDAFDGLHTGPEGVAYRWEEASSDLKVLVLVPNAEQFAPLVADHPEKAPALVCAERLGAERHGVFKVVVPEESRPSRPRRTNRKFSGVSKYSPTELEKGMWRLIPSNCTAKLDRASKKQVEDLIEHLERNNGRLPGVLYRTDTLVESEEERVAAGLPKESIIKFLCNNQLKNTRRRIGGIHTPSAFEGFAGAPFGWHRDSAQLDAVNYLHQGCKRWYVIAPEHTAAAEARFRQLPPREESFYPCAHFMNIESVFGISALKGITPVRSFVQNEGELVAILNGAYHSGFSKTYTISETRNWARDCWQYVPPCDAGIECPCFPHYSEDLQPLGPGETQEDRLNEGDREGDRQDGDEDGDEDGDGDSDDNGDGDVRQGGKESPPKKRRQTSARSSETRRLARVVEQVRLIDPKCHIPSLSPSEKNNATAEMAEVVKVVMATTSRTAIQAFCALVQSWREEAINSIPIPSARRTDATLEKHMIERHSRVLSSLMQKSRLIQVQKRIVQVHLFSELDKCRVSQGRTRASKSDTRRLRDLWGLNLKTMEYHVKLGKCWKRICGSRDGLLCFLPFPSNEFGIPMEIFEKISSSDKLVQMMHNMLDSCPLIKDIAQAGRALQVSMMGMNPDAEFAWEKEEKAADVANEMATVSDTKLRHLLKHSFLYSILDTSIMEQIDPPPPGWSAGWPGTAAAVSPGEIKCQECGTQRAGCDCIERPYPFKIRIRHYGARDRGLQVLAEKTGDIACRSGSVVGYLAGWIIPVGTDGRWTSEAGRKVWDLVKSTGSLFCLIQPSQDPNVRMGVRRISAEWWVVLEAAKDILDGSEITLRSE</sequence>
<dbReference type="PROSITE" id="PS51184">
    <property type="entry name" value="JMJC"/>
    <property type="match status" value="1"/>
</dbReference>
<evidence type="ECO:0000313" key="3">
    <source>
        <dbReference type="EMBL" id="KAK1749545.1"/>
    </source>
</evidence>
<dbReference type="EMBL" id="MU839856">
    <property type="protein sequence ID" value="KAK1749545.1"/>
    <property type="molecule type" value="Genomic_DNA"/>
</dbReference>
<dbReference type="SUPFAM" id="SSF51197">
    <property type="entry name" value="Clavaminate synthase-like"/>
    <property type="match status" value="1"/>
</dbReference>
<dbReference type="AlphaFoldDB" id="A0AAJ0B1M9"/>
<gene>
    <name evidence="3" type="ORF">QBC47DRAFT_441624</name>
</gene>
<feature type="region of interest" description="Disordered" evidence="1">
    <location>
        <begin position="256"/>
        <end position="425"/>
    </location>
</feature>
<feature type="compositionally biased region" description="Acidic residues" evidence="1">
    <location>
        <begin position="769"/>
        <end position="787"/>
    </location>
</feature>
<reference evidence="3" key="1">
    <citation type="submission" date="2023-06" db="EMBL/GenBank/DDBJ databases">
        <title>Genome-scale phylogeny and comparative genomics of the fungal order Sordariales.</title>
        <authorList>
            <consortium name="Lawrence Berkeley National Laboratory"/>
            <person name="Hensen N."/>
            <person name="Bonometti L."/>
            <person name="Westerberg I."/>
            <person name="Brannstrom I.O."/>
            <person name="Guillou S."/>
            <person name="Cros-Aarteil S."/>
            <person name="Calhoun S."/>
            <person name="Haridas S."/>
            <person name="Kuo A."/>
            <person name="Mondo S."/>
            <person name="Pangilinan J."/>
            <person name="Riley R."/>
            <person name="Labutti K."/>
            <person name="Andreopoulos B."/>
            <person name="Lipzen A."/>
            <person name="Chen C."/>
            <person name="Yanf M."/>
            <person name="Daum C."/>
            <person name="Ng V."/>
            <person name="Clum A."/>
            <person name="Steindorff A."/>
            <person name="Ohm R."/>
            <person name="Martin F."/>
            <person name="Silar P."/>
            <person name="Natvig D."/>
            <person name="Lalanne C."/>
            <person name="Gautier V."/>
            <person name="Ament-Velasquez S.L."/>
            <person name="Kruys A."/>
            <person name="Hutchinson M.I."/>
            <person name="Powell A.J."/>
            <person name="Barry K."/>
            <person name="Miller A.N."/>
            <person name="Grigoriev I.V."/>
            <person name="Debuchy R."/>
            <person name="Gladieux P."/>
            <person name="Thoren M.H."/>
            <person name="Johannesson H."/>
        </authorList>
    </citation>
    <scope>NUCLEOTIDE SEQUENCE</scope>
    <source>
        <strain evidence="3">PSN4</strain>
    </source>
</reference>
<evidence type="ECO:0000256" key="1">
    <source>
        <dbReference type="SAM" id="MobiDB-lite"/>
    </source>
</evidence>
<dbReference type="PANTHER" id="PTHR10694">
    <property type="entry name" value="LYSINE-SPECIFIC DEMETHYLASE"/>
    <property type="match status" value="1"/>
</dbReference>
<dbReference type="Gene3D" id="2.60.120.650">
    <property type="entry name" value="Cupin"/>
    <property type="match status" value="1"/>
</dbReference>
<dbReference type="GO" id="GO:0032454">
    <property type="term" value="F:histone H3K9 demethylase activity"/>
    <property type="evidence" value="ECO:0007669"/>
    <property type="project" value="TreeGrafter"/>
</dbReference>
<evidence type="ECO:0000259" key="2">
    <source>
        <dbReference type="PROSITE" id="PS51184"/>
    </source>
</evidence>
<dbReference type="GO" id="GO:0005634">
    <property type="term" value="C:nucleus"/>
    <property type="evidence" value="ECO:0007669"/>
    <property type="project" value="TreeGrafter"/>
</dbReference>
<accession>A0AAJ0B1M9</accession>
<dbReference type="SMART" id="SM00558">
    <property type="entry name" value="JmjC"/>
    <property type="match status" value="1"/>
</dbReference>
<feature type="compositionally biased region" description="Basic and acidic residues" evidence="1">
    <location>
        <begin position="754"/>
        <end position="768"/>
    </location>
</feature>
<feature type="compositionally biased region" description="Polar residues" evidence="1">
    <location>
        <begin position="373"/>
        <end position="391"/>
    </location>
</feature>
<feature type="region of interest" description="Disordered" evidence="1">
    <location>
        <begin position="746"/>
        <end position="815"/>
    </location>
</feature>
<protein>
    <recommendedName>
        <fullName evidence="2">JmjC domain-containing protein</fullName>
    </recommendedName>
</protein>
<feature type="compositionally biased region" description="Low complexity" evidence="1">
    <location>
        <begin position="323"/>
        <end position="336"/>
    </location>
</feature>
<feature type="domain" description="JmjC" evidence="2">
    <location>
        <begin position="564"/>
        <end position="735"/>
    </location>
</feature>
<dbReference type="GO" id="GO:0051864">
    <property type="term" value="F:histone H3K36 demethylase activity"/>
    <property type="evidence" value="ECO:0007669"/>
    <property type="project" value="TreeGrafter"/>
</dbReference>
<keyword evidence="4" id="KW-1185">Reference proteome</keyword>
<feature type="compositionally biased region" description="Low complexity" evidence="1">
    <location>
        <begin position="392"/>
        <end position="401"/>
    </location>
</feature>
<proteinExistence type="predicted"/>
<organism evidence="3 4">
    <name type="scientific">Echria macrotheca</name>
    <dbReference type="NCBI Taxonomy" id="438768"/>
    <lineage>
        <taxon>Eukaryota</taxon>
        <taxon>Fungi</taxon>
        <taxon>Dikarya</taxon>
        <taxon>Ascomycota</taxon>
        <taxon>Pezizomycotina</taxon>
        <taxon>Sordariomycetes</taxon>
        <taxon>Sordariomycetidae</taxon>
        <taxon>Sordariales</taxon>
        <taxon>Schizotheciaceae</taxon>
        <taxon>Echria</taxon>
    </lineage>
</organism>
<evidence type="ECO:0000313" key="4">
    <source>
        <dbReference type="Proteomes" id="UP001239445"/>
    </source>
</evidence>